<dbReference type="AlphaFoldDB" id="A0AA96WCR6"/>
<gene>
    <name evidence="2" type="ORF">HJG54_07380</name>
</gene>
<evidence type="ECO:0000256" key="1">
    <source>
        <dbReference type="SAM" id="Phobius"/>
    </source>
</evidence>
<evidence type="ECO:0000313" key="2">
    <source>
        <dbReference type="EMBL" id="WNZ22693.1"/>
    </source>
</evidence>
<accession>A0AA96WCR6</accession>
<organism evidence="2">
    <name type="scientific">Leptolyngbya sp. NK1-12</name>
    <dbReference type="NCBI Taxonomy" id="2547451"/>
    <lineage>
        <taxon>Bacteria</taxon>
        <taxon>Bacillati</taxon>
        <taxon>Cyanobacteriota</taxon>
        <taxon>Cyanophyceae</taxon>
        <taxon>Leptolyngbyales</taxon>
        <taxon>Leptolyngbyaceae</taxon>
        <taxon>Leptolyngbya group</taxon>
        <taxon>Leptolyngbya</taxon>
    </lineage>
</organism>
<sequence length="272" mass="31164">MLPSQLDSFYRSTLIKQLVVLMILAIALAGAVPSYLTSQWPWQKVPEIIQLKQLKDMQKNGLSLPGWQTLSQRTVEIGGHKWSAQEIVPATVDSQMDSQVNLQVDSQPIWLLLRPQTWARDLPQVDWMDINGVRRWTADSRKTLEFMLPVAGSQSQPNRTYSVKTRFFRGWTQRRTDAVMQWYAWPDGGHPAPSHWFWADQLQQLRHRQHLPWVAVSIQIPIKPLGDIETAEAEAKALAQLVQTTLMKSLRRNDTVGQADSFTSISMSTFVY</sequence>
<proteinExistence type="predicted"/>
<keyword evidence="1" id="KW-0472">Membrane</keyword>
<dbReference type="InterPro" id="IPR030917">
    <property type="entry name" value="Cyanoexo_CrtB_assoc"/>
</dbReference>
<reference evidence="2" key="1">
    <citation type="submission" date="2020-05" db="EMBL/GenBank/DDBJ databases">
        <authorList>
            <person name="Zhu T."/>
            <person name="Keshari N."/>
            <person name="Lu X."/>
        </authorList>
    </citation>
    <scope>NUCLEOTIDE SEQUENCE</scope>
    <source>
        <strain evidence="2">NK1-12</strain>
    </source>
</reference>
<dbReference type="RefSeq" id="WP_316434212.1">
    <property type="nucleotide sequence ID" value="NZ_CP053586.1"/>
</dbReference>
<feature type="transmembrane region" description="Helical" evidence="1">
    <location>
        <begin position="18"/>
        <end position="36"/>
    </location>
</feature>
<keyword evidence="1" id="KW-0812">Transmembrane</keyword>
<dbReference type="EMBL" id="CP053586">
    <property type="protein sequence ID" value="WNZ22693.1"/>
    <property type="molecule type" value="Genomic_DNA"/>
</dbReference>
<protein>
    <submittedName>
        <fullName evidence="2">Cyanoexosortase B system-associated protein</fullName>
    </submittedName>
</protein>
<keyword evidence="1" id="KW-1133">Transmembrane helix</keyword>
<dbReference type="NCBIfam" id="TIGR04533">
    <property type="entry name" value="cyanosortB_assc"/>
    <property type="match status" value="1"/>
</dbReference>
<name>A0AA96WCR6_9CYAN</name>